<reference evidence="1 2" key="1">
    <citation type="journal article" date="2016" name="PLoS Pathog.">
        <title>Biosynthesis of antibiotic leucinostatins in bio-control fungus Purpureocillium lilacinum and their inhibition on phytophthora revealed by genome mining.</title>
        <authorList>
            <person name="Wang G."/>
            <person name="Liu Z."/>
            <person name="Lin R."/>
            <person name="Li E."/>
            <person name="Mao Z."/>
            <person name="Ling J."/>
            <person name="Yang Y."/>
            <person name="Yin W.B."/>
            <person name="Xie B."/>
        </authorList>
    </citation>
    <scope>NUCLEOTIDE SEQUENCE [LARGE SCALE GENOMIC DNA]</scope>
    <source>
        <strain evidence="1">170</strain>
    </source>
</reference>
<comment type="caution">
    <text evidence="1">The sequence shown here is derived from an EMBL/GenBank/DDBJ whole genome shotgun (WGS) entry which is preliminary data.</text>
</comment>
<sequence length="143" mass="15677">MPRTLAQSVQPSSTICRGASNLSSHAASQPSQDCKYLHTSCSEAANRSQLRSHHGVHSIPDQLIQNLTANAPNQPIGHPTPCTSTGVSSLAFWTLSRVRAGPDRVFMDAKQTSVLPLMLYLGNVVDWCLVWHMEYSISWTIDC</sequence>
<dbReference type="AlphaFoldDB" id="A0A179G7T9"/>
<accession>A0A179G7T9</accession>
<name>A0A179G7T9_METCM</name>
<organism evidence="1 2">
    <name type="scientific">Pochonia chlamydosporia 170</name>
    <dbReference type="NCBI Taxonomy" id="1380566"/>
    <lineage>
        <taxon>Eukaryota</taxon>
        <taxon>Fungi</taxon>
        <taxon>Dikarya</taxon>
        <taxon>Ascomycota</taxon>
        <taxon>Pezizomycotina</taxon>
        <taxon>Sordariomycetes</taxon>
        <taxon>Hypocreomycetidae</taxon>
        <taxon>Hypocreales</taxon>
        <taxon>Clavicipitaceae</taxon>
        <taxon>Pochonia</taxon>
    </lineage>
</organism>
<gene>
    <name evidence="1" type="ORF">VFPPC_01256</name>
</gene>
<keyword evidence="2" id="KW-1185">Reference proteome</keyword>
<protein>
    <submittedName>
        <fullName evidence="1">Uncharacterized protein</fullName>
    </submittedName>
</protein>
<proteinExistence type="predicted"/>
<evidence type="ECO:0000313" key="2">
    <source>
        <dbReference type="Proteomes" id="UP000078397"/>
    </source>
</evidence>
<dbReference type="KEGG" id="pchm:VFPPC_01256"/>
<dbReference type="GeneID" id="28845110"/>
<dbReference type="EMBL" id="LSBJ02000001">
    <property type="protein sequence ID" value="OAQ73570.1"/>
    <property type="molecule type" value="Genomic_DNA"/>
</dbReference>
<evidence type="ECO:0000313" key="1">
    <source>
        <dbReference type="EMBL" id="OAQ73570.1"/>
    </source>
</evidence>
<dbReference type="Proteomes" id="UP000078397">
    <property type="component" value="Unassembled WGS sequence"/>
</dbReference>
<dbReference type="RefSeq" id="XP_018149653.1">
    <property type="nucleotide sequence ID" value="XM_018281116.1"/>
</dbReference>